<protein>
    <submittedName>
        <fullName evidence="3">DNA-binding XRE family transcriptional regulator</fullName>
    </submittedName>
</protein>
<organism evidence="3 4">
    <name type="scientific">Hungatella effluvii</name>
    <dbReference type="NCBI Taxonomy" id="1096246"/>
    <lineage>
        <taxon>Bacteria</taxon>
        <taxon>Bacillati</taxon>
        <taxon>Bacillota</taxon>
        <taxon>Clostridia</taxon>
        <taxon>Lachnospirales</taxon>
        <taxon>Lachnospiraceae</taxon>
        <taxon>Hungatella</taxon>
    </lineage>
</organism>
<name>A0A2V3Y7V7_9FIRM</name>
<dbReference type="PANTHER" id="PTHR46558">
    <property type="entry name" value="TRACRIPTIONAL REGULATORY PROTEIN-RELATED-RELATED"/>
    <property type="match status" value="1"/>
</dbReference>
<dbReference type="GeneID" id="86061105"/>
<dbReference type="Proteomes" id="UP000248057">
    <property type="component" value="Unassembled WGS sequence"/>
</dbReference>
<dbReference type="InterPro" id="IPR001387">
    <property type="entry name" value="Cro/C1-type_HTH"/>
</dbReference>
<dbReference type="SUPFAM" id="SSF47413">
    <property type="entry name" value="lambda repressor-like DNA-binding domains"/>
    <property type="match status" value="1"/>
</dbReference>
<evidence type="ECO:0000259" key="2">
    <source>
        <dbReference type="PROSITE" id="PS50943"/>
    </source>
</evidence>
<feature type="domain" description="HTH cro/C1-type" evidence="2">
    <location>
        <begin position="12"/>
        <end position="66"/>
    </location>
</feature>
<proteinExistence type="predicted"/>
<dbReference type="SMART" id="SM00530">
    <property type="entry name" value="HTH_XRE"/>
    <property type="match status" value="1"/>
</dbReference>
<evidence type="ECO:0000256" key="1">
    <source>
        <dbReference type="ARBA" id="ARBA00023125"/>
    </source>
</evidence>
<dbReference type="PANTHER" id="PTHR46558:SF11">
    <property type="entry name" value="HTH-TYPE TRANSCRIPTIONAL REGULATOR XRE"/>
    <property type="match status" value="1"/>
</dbReference>
<reference evidence="3 4" key="1">
    <citation type="submission" date="2018-05" db="EMBL/GenBank/DDBJ databases">
        <title>Genomic Encyclopedia of Type Strains, Phase IV (KMG-IV): sequencing the most valuable type-strain genomes for metagenomic binning, comparative biology and taxonomic classification.</title>
        <authorList>
            <person name="Goeker M."/>
        </authorList>
    </citation>
    <scope>NUCLEOTIDE SEQUENCE [LARGE SCALE GENOMIC DNA]</scope>
    <source>
        <strain evidence="3 4">DSM 24995</strain>
    </source>
</reference>
<accession>A0A2V3Y7V7</accession>
<dbReference type="InterPro" id="IPR010982">
    <property type="entry name" value="Lambda_DNA-bd_dom_sf"/>
</dbReference>
<sequence>MDDLLKQIGNRILNRRKQLRLTQEELAEKAGITPQTVSSAELGKKALRPENIIRVCSALDISTDYLLLGEINKGDHSVLLSKISDLPPLQYRHLEDIINSFILALNEREAQSGK</sequence>
<evidence type="ECO:0000313" key="4">
    <source>
        <dbReference type="Proteomes" id="UP000248057"/>
    </source>
</evidence>
<comment type="caution">
    <text evidence="3">The sequence shown here is derived from an EMBL/GenBank/DDBJ whole genome shotgun (WGS) entry which is preliminary data.</text>
</comment>
<dbReference type="PROSITE" id="PS50943">
    <property type="entry name" value="HTH_CROC1"/>
    <property type="match status" value="1"/>
</dbReference>
<dbReference type="Gene3D" id="1.10.260.40">
    <property type="entry name" value="lambda repressor-like DNA-binding domains"/>
    <property type="match status" value="1"/>
</dbReference>
<dbReference type="RefSeq" id="WP_110322599.1">
    <property type="nucleotide sequence ID" value="NZ_QJKD01000004.1"/>
</dbReference>
<keyword evidence="1 3" id="KW-0238">DNA-binding</keyword>
<dbReference type="GO" id="GO:0003677">
    <property type="term" value="F:DNA binding"/>
    <property type="evidence" value="ECO:0007669"/>
    <property type="project" value="UniProtKB-KW"/>
</dbReference>
<dbReference type="CDD" id="cd00093">
    <property type="entry name" value="HTH_XRE"/>
    <property type="match status" value="1"/>
</dbReference>
<keyword evidence="4" id="KW-1185">Reference proteome</keyword>
<dbReference type="Pfam" id="PF01381">
    <property type="entry name" value="HTH_3"/>
    <property type="match status" value="1"/>
</dbReference>
<gene>
    <name evidence="3" type="ORF">DFR60_10478</name>
</gene>
<dbReference type="AlphaFoldDB" id="A0A2V3Y7V7"/>
<dbReference type="EMBL" id="QJKD01000004">
    <property type="protein sequence ID" value="PXX54253.1"/>
    <property type="molecule type" value="Genomic_DNA"/>
</dbReference>
<evidence type="ECO:0000313" key="3">
    <source>
        <dbReference type="EMBL" id="PXX54253.1"/>
    </source>
</evidence>